<keyword evidence="3" id="KW-0285">Flavoprotein</keyword>
<comment type="cofactor">
    <cofactor evidence="1">
        <name>FAD</name>
        <dbReference type="ChEBI" id="CHEBI:57692"/>
    </cofactor>
</comment>
<evidence type="ECO:0000259" key="5">
    <source>
        <dbReference type="Pfam" id="PF01266"/>
    </source>
</evidence>
<evidence type="ECO:0000256" key="1">
    <source>
        <dbReference type="ARBA" id="ARBA00001974"/>
    </source>
</evidence>
<dbReference type="InterPro" id="IPR017741">
    <property type="entry name" value="FAD-dependent_OxRdtase_HpnW"/>
</dbReference>
<comment type="caution">
    <text evidence="6">The sequence shown here is derived from an EMBL/GenBank/DDBJ whole genome shotgun (WGS) entry which is preliminary data.</text>
</comment>
<dbReference type="Gene3D" id="3.30.9.10">
    <property type="entry name" value="D-Amino Acid Oxidase, subunit A, domain 2"/>
    <property type="match status" value="1"/>
</dbReference>
<dbReference type="Gene3D" id="3.50.50.60">
    <property type="entry name" value="FAD/NAD(P)-binding domain"/>
    <property type="match status" value="1"/>
</dbReference>
<comment type="similarity">
    <text evidence="2">Belongs to the DadA oxidoreductase family.</text>
</comment>
<proteinExistence type="inferred from homology"/>
<dbReference type="RefSeq" id="WP_155174001.1">
    <property type="nucleotide sequence ID" value="NZ_BAAAFL010000068.1"/>
</dbReference>
<evidence type="ECO:0000256" key="3">
    <source>
        <dbReference type="ARBA" id="ARBA00022630"/>
    </source>
</evidence>
<dbReference type="Pfam" id="PF01266">
    <property type="entry name" value="DAO"/>
    <property type="match status" value="1"/>
</dbReference>
<dbReference type="InterPro" id="IPR036188">
    <property type="entry name" value="FAD/NAD-bd_sf"/>
</dbReference>
<organism evidence="6 7">
    <name type="scientific">Fulvivirga kasyanovii</name>
    <dbReference type="NCBI Taxonomy" id="396812"/>
    <lineage>
        <taxon>Bacteria</taxon>
        <taxon>Pseudomonadati</taxon>
        <taxon>Bacteroidota</taxon>
        <taxon>Cytophagia</taxon>
        <taxon>Cytophagales</taxon>
        <taxon>Fulvivirgaceae</taxon>
        <taxon>Fulvivirga</taxon>
    </lineage>
</organism>
<evidence type="ECO:0000313" key="6">
    <source>
        <dbReference type="EMBL" id="MTI26993.1"/>
    </source>
</evidence>
<feature type="domain" description="FAD dependent oxidoreductase" evidence="5">
    <location>
        <begin position="7"/>
        <end position="370"/>
    </location>
</feature>
<dbReference type="SUPFAM" id="SSF51905">
    <property type="entry name" value="FAD/NAD(P)-binding domain"/>
    <property type="match status" value="1"/>
</dbReference>
<name>A0ABW9RS52_9BACT</name>
<sequence>MNNRIADIIIIGGGIVGLAHAYAAAQRNLKVVVFERNESAVGASVRNFGLIWPIGQLPGTMLNRALRSREIWQELTGKAGFWLNHSGSMHLAYHQDELTVLEEFVTMHRDNVYDFQLLSKQEVAEKSTVVNKKGLLGGLWSASELTVDPREAIRKIALYLEKQTSVRFEYSTAITQIEGSQAIAADGSIWQAEKIIVCSGADFEHLYPEFFNEIRMTKCKLQMMRTLPYKHLNIGPTLCAGLTLRHYDAFKHCPSLPLVSKRYDDEYPEFKEFGIHVLLAQNGSGELVIGDSHEYGLNPKPFDQEKINQIILNYLKSFVSIDNLEIAERWHGIYPKLFGETEIVHEIEPGVLIVNALGGAGMTLSFGLAEENFAGF</sequence>
<accession>A0ABW9RS52</accession>
<evidence type="ECO:0000313" key="7">
    <source>
        <dbReference type="Proteomes" id="UP000798808"/>
    </source>
</evidence>
<gene>
    <name evidence="6" type="ORF">E1163_18695</name>
</gene>
<dbReference type="Proteomes" id="UP000798808">
    <property type="component" value="Unassembled WGS sequence"/>
</dbReference>
<dbReference type="InterPro" id="IPR006076">
    <property type="entry name" value="FAD-dep_OxRdtase"/>
</dbReference>
<dbReference type="PANTHER" id="PTHR13847">
    <property type="entry name" value="SARCOSINE DEHYDROGENASE-RELATED"/>
    <property type="match status" value="1"/>
</dbReference>
<reference evidence="6 7" key="1">
    <citation type="submission" date="2019-02" db="EMBL/GenBank/DDBJ databases">
        <authorList>
            <person name="Goldberg S.R."/>
            <person name="Haltli B.A."/>
            <person name="Correa H."/>
            <person name="Russell K.G."/>
        </authorList>
    </citation>
    <scope>NUCLEOTIDE SEQUENCE [LARGE SCALE GENOMIC DNA]</scope>
    <source>
        <strain evidence="6 7">JCM 16186</strain>
    </source>
</reference>
<protein>
    <submittedName>
        <fullName evidence="6">TIGR03364 family FAD-dependent oxidoreductase</fullName>
    </submittedName>
</protein>
<dbReference type="NCBIfam" id="TIGR03364">
    <property type="entry name" value="HpnW_proposed"/>
    <property type="match status" value="1"/>
</dbReference>
<keyword evidence="4" id="KW-0560">Oxidoreductase</keyword>
<evidence type="ECO:0000256" key="4">
    <source>
        <dbReference type="ARBA" id="ARBA00023002"/>
    </source>
</evidence>
<keyword evidence="7" id="KW-1185">Reference proteome</keyword>
<dbReference type="EMBL" id="SMLW01000607">
    <property type="protein sequence ID" value="MTI26993.1"/>
    <property type="molecule type" value="Genomic_DNA"/>
</dbReference>
<dbReference type="PANTHER" id="PTHR13847:SF286">
    <property type="entry name" value="D-AMINO ACID DEHYDROGENASE"/>
    <property type="match status" value="1"/>
</dbReference>
<evidence type="ECO:0000256" key="2">
    <source>
        <dbReference type="ARBA" id="ARBA00009410"/>
    </source>
</evidence>